<gene>
    <name evidence="2" type="ORF">WMO29_14155</name>
</gene>
<dbReference type="Gene3D" id="1.10.260.40">
    <property type="entry name" value="lambda repressor-like DNA-binding domains"/>
    <property type="match status" value="1"/>
</dbReference>
<dbReference type="SUPFAM" id="SSF47413">
    <property type="entry name" value="lambda repressor-like DNA-binding domains"/>
    <property type="match status" value="1"/>
</dbReference>
<evidence type="ECO:0000259" key="1">
    <source>
        <dbReference type="PROSITE" id="PS50943"/>
    </source>
</evidence>
<proteinExistence type="predicted"/>
<dbReference type="Pfam" id="PF13443">
    <property type="entry name" value="HTH_26"/>
    <property type="match status" value="1"/>
</dbReference>
<feature type="domain" description="HTH cro/C1-type" evidence="1">
    <location>
        <begin position="11"/>
        <end position="65"/>
    </location>
</feature>
<dbReference type="EMBL" id="JBBMFE010000016">
    <property type="protein sequence ID" value="MEQ2473621.1"/>
    <property type="molecule type" value="Genomic_DNA"/>
</dbReference>
<keyword evidence="3" id="KW-1185">Reference proteome</keyword>
<dbReference type="RefSeq" id="WP_349165220.1">
    <property type="nucleotide sequence ID" value="NZ_JBBMFE010000016.1"/>
</dbReference>
<comment type="caution">
    <text evidence="2">The sequence shown here is derived from an EMBL/GenBank/DDBJ whole genome shotgun (WGS) entry which is preliminary data.</text>
</comment>
<dbReference type="InterPro" id="IPR010982">
    <property type="entry name" value="Lambda_DNA-bd_dom_sf"/>
</dbReference>
<dbReference type="CDD" id="cd00093">
    <property type="entry name" value="HTH_XRE"/>
    <property type="match status" value="1"/>
</dbReference>
<protein>
    <submittedName>
        <fullName evidence="2">Helix-turn-helix transcriptional regulator</fullName>
    </submittedName>
</protein>
<name>A0ABV1FKR3_9FIRM</name>
<dbReference type="Proteomes" id="UP001438008">
    <property type="component" value="Unassembled WGS sequence"/>
</dbReference>
<evidence type="ECO:0000313" key="2">
    <source>
        <dbReference type="EMBL" id="MEQ2473621.1"/>
    </source>
</evidence>
<dbReference type="SMART" id="SM00530">
    <property type="entry name" value="HTH_XRE"/>
    <property type="match status" value="1"/>
</dbReference>
<evidence type="ECO:0000313" key="3">
    <source>
        <dbReference type="Proteomes" id="UP001438008"/>
    </source>
</evidence>
<sequence length="114" mass="13377">MYNENFCIRRIKELMKKNDDTLYRLSKRSGVSLSTLASMFEKNTDPRVETIEKICAAFDITISQFFDRSSPDLSKNQHKLLASFNSLDKKHQRQVIAYSGFLEREEEGSRYNKK</sequence>
<dbReference type="PROSITE" id="PS50943">
    <property type="entry name" value="HTH_CROC1"/>
    <property type="match status" value="1"/>
</dbReference>
<accession>A0ABV1FKR3</accession>
<dbReference type="InterPro" id="IPR001387">
    <property type="entry name" value="Cro/C1-type_HTH"/>
</dbReference>
<organism evidence="2 3">
    <name type="scientific">Laedolimicola intestinihominis</name>
    <dbReference type="NCBI Taxonomy" id="3133166"/>
    <lineage>
        <taxon>Bacteria</taxon>
        <taxon>Bacillati</taxon>
        <taxon>Bacillota</taxon>
        <taxon>Clostridia</taxon>
        <taxon>Lachnospirales</taxon>
        <taxon>Lachnospiraceae</taxon>
        <taxon>Laedolimicola</taxon>
    </lineage>
</organism>
<reference evidence="2 3" key="1">
    <citation type="submission" date="2024-03" db="EMBL/GenBank/DDBJ databases">
        <title>Human intestinal bacterial collection.</title>
        <authorList>
            <person name="Pauvert C."/>
            <person name="Hitch T.C.A."/>
            <person name="Clavel T."/>
        </authorList>
    </citation>
    <scope>NUCLEOTIDE SEQUENCE [LARGE SCALE GENOMIC DNA]</scope>
    <source>
        <strain evidence="2 3">CLA-AA-H132</strain>
    </source>
</reference>